<dbReference type="EMBL" id="JH598211">
    <property type="status" value="NOT_ANNOTATED_CDS"/>
    <property type="molecule type" value="Genomic_DNA"/>
</dbReference>
<reference evidence="3" key="1">
    <citation type="journal article" date="2010" name="Science">
        <title>Signatures of adaptation to obligate biotrophy in the Hyaloperonospora arabidopsidis genome.</title>
        <authorList>
            <person name="Baxter L."/>
            <person name="Tripathy S."/>
            <person name="Ishaque N."/>
            <person name="Boot N."/>
            <person name="Cabral A."/>
            <person name="Kemen E."/>
            <person name="Thines M."/>
            <person name="Ah-Fong A."/>
            <person name="Anderson R."/>
            <person name="Badejoko W."/>
            <person name="Bittner-Eddy P."/>
            <person name="Boore J.L."/>
            <person name="Chibucos M.C."/>
            <person name="Coates M."/>
            <person name="Dehal P."/>
            <person name="Delehaunty K."/>
            <person name="Dong S."/>
            <person name="Downton P."/>
            <person name="Dumas B."/>
            <person name="Fabro G."/>
            <person name="Fronick C."/>
            <person name="Fuerstenberg S.I."/>
            <person name="Fulton L."/>
            <person name="Gaulin E."/>
            <person name="Govers F."/>
            <person name="Hughes L."/>
            <person name="Humphray S."/>
            <person name="Jiang R.H."/>
            <person name="Judelson H."/>
            <person name="Kamoun S."/>
            <person name="Kyung K."/>
            <person name="Meijer H."/>
            <person name="Minx P."/>
            <person name="Morris P."/>
            <person name="Nelson J."/>
            <person name="Phuntumart V."/>
            <person name="Qutob D."/>
            <person name="Rehmany A."/>
            <person name="Rougon-Cardoso A."/>
            <person name="Ryden P."/>
            <person name="Torto-Alalibo T."/>
            <person name="Studholme D."/>
            <person name="Wang Y."/>
            <person name="Win J."/>
            <person name="Wood J."/>
            <person name="Clifton S.W."/>
            <person name="Rogers J."/>
            <person name="Van den Ackerveken G."/>
            <person name="Jones J.D."/>
            <person name="McDowell J.M."/>
            <person name="Beynon J."/>
            <person name="Tyler B.M."/>
        </authorList>
    </citation>
    <scope>NUCLEOTIDE SEQUENCE [LARGE SCALE GENOMIC DNA]</scope>
    <source>
        <strain evidence="3">Emoy2</strain>
    </source>
</reference>
<proteinExistence type="predicted"/>
<keyword evidence="3" id="KW-1185">Reference proteome</keyword>
<dbReference type="InParanoid" id="M4BFP9"/>
<dbReference type="Proteomes" id="UP000011713">
    <property type="component" value="Unassembled WGS sequence"/>
</dbReference>
<feature type="transmembrane region" description="Helical" evidence="1">
    <location>
        <begin position="158"/>
        <end position="179"/>
    </location>
</feature>
<accession>M4BFP9</accession>
<keyword evidence="1" id="KW-1133">Transmembrane helix</keyword>
<name>M4BFP9_HYAAE</name>
<evidence type="ECO:0000313" key="2">
    <source>
        <dbReference type="EnsemblProtists" id="HpaP805119"/>
    </source>
</evidence>
<dbReference type="STRING" id="559515.M4BFP9"/>
<sequence>MKITELTTILLRVRRPSERTRRRRSPGRSRSALIVRAFCVLEALTKTVDAGKNGVTYFQRTTATTTGPCASSILEYENLTEAYATTKNLIDKQYSNTPARDTILTCPMNISIQCHRRRRSSFLSARSRSREKRKPSNSENRWIATIDDAQGNTSGASATIMVVALVVSVAIAVATALSIL</sequence>
<dbReference type="AlphaFoldDB" id="M4BFP9"/>
<dbReference type="VEuPathDB" id="FungiDB:HpaG805119"/>
<protein>
    <submittedName>
        <fullName evidence="2">Uncharacterized protein</fullName>
    </submittedName>
</protein>
<organism evidence="2 3">
    <name type="scientific">Hyaloperonospora arabidopsidis (strain Emoy2)</name>
    <name type="common">Downy mildew agent</name>
    <name type="synonym">Peronospora arabidopsidis</name>
    <dbReference type="NCBI Taxonomy" id="559515"/>
    <lineage>
        <taxon>Eukaryota</taxon>
        <taxon>Sar</taxon>
        <taxon>Stramenopiles</taxon>
        <taxon>Oomycota</taxon>
        <taxon>Peronosporomycetes</taxon>
        <taxon>Peronosporales</taxon>
        <taxon>Peronosporaceae</taxon>
        <taxon>Hyaloperonospora</taxon>
    </lineage>
</organism>
<keyword evidence="1" id="KW-0472">Membrane</keyword>
<dbReference type="HOGENOM" id="CLU_1499069_0_0_1"/>
<reference evidence="2" key="2">
    <citation type="submission" date="2015-06" db="UniProtKB">
        <authorList>
            <consortium name="EnsemblProtists"/>
        </authorList>
    </citation>
    <scope>IDENTIFICATION</scope>
    <source>
        <strain evidence="2">Emoy2</strain>
    </source>
</reference>
<evidence type="ECO:0000256" key="1">
    <source>
        <dbReference type="SAM" id="Phobius"/>
    </source>
</evidence>
<keyword evidence="1" id="KW-0812">Transmembrane</keyword>
<evidence type="ECO:0000313" key="3">
    <source>
        <dbReference type="Proteomes" id="UP000011713"/>
    </source>
</evidence>
<dbReference type="EnsemblProtists" id="HpaT805119">
    <property type="protein sequence ID" value="HpaP805119"/>
    <property type="gene ID" value="HpaG805119"/>
</dbReference>